<dbReference type="InterPro" id="IPR050572">
    <property type="entry name" value="Fe-S_Ferredoxin"/>
</dbReference>
<dbReference type="EMBL" id="JBHPKH010000004">
    <property type="protein sequence ID" value="MFC1572114.1"/>
    <property type="molecule type" value="Genomic_DNA"/>
</dbReference>
<evidence type="ECO:0000259" key="8">
    <source>
        <dbReference type="PROSITE" id="PS51379"/>
    </source>
</evidence>
<dbReference type="Proteomes" id="UP001593833">
    <property type="component" value="Unassembled WGS sequence"/>
</dbReference>
<dbReference type="PROSITE" id="PS51379">
    <property type="entry name" value="4FE4S_FER_2"/>
    <property type="match status" value="2"/>
</dbReference>
<evidence type="ECO:0000256" key="1">
    <source>
        <dbReference type="ARBA" id="ARBA00022448"/>
    </source>
</evidence>
<evidence type="ECO:0000313" key="9">
    <source>
        <dbReference type="EMBL" id="MFC1572114.1"/>
    </source>
</evidence>
<evidence type="ECO:0000256" key="2">
    <source>
        <dbReference type="ARBA" id="ARBA00022485"/>
    </source>
</evidence>
<keyword evidence="2" id="KW-0004">4Fe-4S</keyword>
<keyword evidence="1" id="KW-0813">Transport</keyword>
<feature type="domain" description="4Fe-4S ferredoxin-type" evidence="8">
    <location>
        <begin position="344"/>
        <end position="373"/>
    </location>
</feature>
<dbReference type="Pfam" id="PF04015">
    <property type="entry name" value="DUF362"/>
    <property type="match status" value="1"/>
</dbReference>
<reference evidence="9 10" key="1">
    <citation type="submission" date="2024-09" db="EMBL/GenBank/DDBJ databases">
        <authorList>
            <person name="D'Angelo T."/>
        </authorList>
    </citation>
    <scope>NUCLEOTIDE SEQUENCE [LARGE SCALE GENOMIC DNA]</scope>
    <source>
        <strain evidence="9">SAG AM-320-E07</strain>
    </source>
</reference>
<organism evidence="9 10">
    <name type="scientific">Eiseniibacteriota bacterium</name>
    <dbReference type="NCBI Taxonomy" id="2212470"/>
    <lineage>
        <taxon>Bacteria</taxon>
        <taxon>Candidatus Eiseniibacteriota</taxon>
    </lineage>
</organism>
<keyword evidence="6" id="KW-0408">Iron</keyword>
<keyword evidence="5" id="KW-0249">Electron transport</keyword>
<keyword evidence="3" id="KW-0479">Metal-binding</keyword>
<sequence>MKSIVSIREIRTYDAAQVEAAVRTCLEPLGGIGAFVRSGGRVLLKPNMLHGCGPERAITTHPSLLRAMIRITREAGARVLVGDNPGVGNSRSAARGAGYMKIVREEGAEWADLASTKVFDAPMNRVARRIALPAVLDEVDAVFTLPKLKTHTQLSFTGAVKNQFGLIPGTRKARYHYRMETREWLARLLVDINRIAAPSLAVMDAVVGMEGQGPSAGKPRDVGFILAGADLSAVDVVACSLVGLDPRLVPTVEAAGQAGFGATSMDQIEVVGDDWRALRVNDFENVRELVSVMRILPLPLAAQRWIRRQWQPRPRIIADACVKCGNCFEGCPIDPSAIDPNAESEVKVNDTTCIRCYCCHEFCPHNAIRLKPSRVGWLFRPLDRL</sequence>
<evidence type="ECO:0000256" key="6">
    <source>
        <dbReference type="ARBA" id="ARBA00023004"/>
    </source>
</evidence>
<dbReference type="Pfam" id="PF13237">
    <property type="entry name" value="Fer4_10"/>
    <property type="match status" value="1"/>
</dbReference>
<gene>
    <name evidence="9" type="ORF">ACFL6M_00800</name>
</gene>
<dbReference type="PROSITE" id="PS00198">
    <property type="entry name" value="4FE4S_FER_1"/>
    <property type="match status" value="2"/>
</dbReference>
<keyword evidence="10" id="KW-1185">Reference proteome</keyword>
<name>A0ABV6YIF4_UNCEI</name>
<evidence type="ECO:0000256" key="7">
    <source>
        <dbReference type="ARBA" id="ARBA00023014"/>
    </source>
</evidence>
<dbReference type="InterPro" id="IPR007160">
    <property type="entry name" value="DUF362"/>
</dbReference>
<dbReference type="SUPFAM" id="SSF54862">
    <property type="entry name" value="4Fe-4S ferredoxins"/>
    <property type="match status" value="1"/>
</dbReference>
<dbReference type="PANTHER" id="PTHR43687:SF6">
    <property type="entry name" value="L-ASPARTATE SEMIALDEHYDE SULFURTRANSFERASE IRON-SULFUR SUBUNIT"/>
    <property type="match status" value="1"/>
</dbReference>
<evidence type="ECO:0000256" key="3">
    <source>
        <dbReference type="ARBA" id="ARBA00022723"/>
    </source>
</evidence>
<evidence type="ECO:0000256" key="4">
    <source>
        <dbReference type="ARBA" id="ARBA00022737"/>
    </source>
</evidence>
<keyword evidence="4" id="KW-0677">Repeat</keyword>
<keyword evidence="7" id="KW-0411">Iron-sulfur</keyword>
<dbReference type="Gene3D" id="3.30.70.20">
    <property type="match status" value="1"/>
</dbReference>
<protein>
    <submittedName>
        <fullName evidence="9">DUF362 domain-containing protein</fullName>
    </submittedName>
</protein>
<evidence type="ECO:0000313" key="10">
    <source>
        <dbReference type="Proteomes" id="UP001593833"/>
    </source>
</evidence>
<comment type="caution">
    <text evidence="9">The sequence shown here is derived from an EMBL/GenBank/DDBJ whole genome shotgun (WGS) entry which is preliminary data.</text>
</comment>
<evidence type="ECO:0000256" key="5">
    <source>
        <dbReference type="ARBA" id="ARBA00022982"/>
    </source>
</evidence>
<dbReference type="InterPro" id="IPR017896">
    <property type="entry name" value="4Fe4S_Fe-S-bd"/>
</dbReference>
<accession>A0ABV6YIF4</accession>
<feature type="domain" description="4Fe-4S ferredoxin-type" evidence="8">
    <location>
        <begin position="312"/>
        <end position="341"/>
    </location>
</feature>
<dbReference type="InterPro" id="IPR017900">
    <property type="entry name" value="4Fe4S_Fe_S_CS"/>
</dbReference>
<dbReference type="PANTHER" id="PTHR43687">
    <property type="entry name" value="ADENYLYLSULFATE REDUCTASE, BETA SUBUNIT"/>
    <property type="match status" value="1"/>
</dbReference>
<proteinExistence type="predicted"/>